<dbReference type="EMBL" id="LM993666">
    <property type="protein sequence ID" value="VTZ80067.1"/>
    <property type="molecule type" value="Genomic_DNA"/>
</dbReference>
<evidence type="ECO:0000313" key="4">
    <source>
        <dbReference type="Proteomes" id="UP000072874"/>
    </source>
</evidence>
<keyword evidence="1" id="KW-1133">Transmembrane helix</keyword>
<dbReference type="VEuPathDB" id="PlasmoDB:PYYM_1226100"/>
<feature type="transmembrane region" description="Helical" evidence="1">
    <location>
        <begin position="246"/>
        <end position="265"/>
    </location>
</feature>
<evidence type="ECO:0000256" key="1">
    <source>
        <dbReference type="SAM" id="Phobius"/>
    </source>
</evidence>
<protein>
    <submittedName>
        <fullName evidence="3">Uncharacterized protein</fullName>
    </submittedName>
</protein>
<reference evidence="3" key="2">
    <citation type="submission" date="2014-05" db="EMBL/GenBank/DDBJ databases">
        <authorList>
            <person name="Aslett M.A."/>
            <person name="De Silva N."/>
        </authorList>
    </citation>
    <scope>NUCLEOTIDE SEQUENCE</scope>
    <source>
        <strain evidence="3">17X</strain>
    </source>
</reference>
<dbReference type="OrthoDB" id="384318at2759"/>
<dbReference type="EMBL" id="LK934640">
    <property type="protein sequence ID" value="CDU19432.1"/>
    <property type="molecule type" value="Genomic_DNA"/>
</dbReference>
<dbReference type="Proteomes" id="UP000072874">
    <property type="component" value="Chromosome 12"/>
</dbReference>
<proteinExistence type="predicted"/>
<dbReference type="RefSeq" id="XP_022812651.1">
    <property type="nucleotide sequence ID" value="XM_022956804.1"/>
</dbReference>
<evidence type="ECO:0000313" key="5">
    <source>
        <dbReference type="Proteomes" id="UP000072904"/>
    </source>
</evidence>
<keyword evidence="1" id="KW-0812">Transmembrane</keyword>
<sequence>MNTLQNENDTVERSTSIAKKLKDKITNRKNNKENNKEIKTSLLEKKKIDINLNYQLITTFLGYIINTFLYFLYISTFTKILDIFIQIISKITHYNYQNCILTEPIKVFITLLIWYNHLSAGYDGDPCLHLYKTNLKLINKREGIIACVSNILGTLLYFGITHVIFANSINNNVNGNIIIEVIKTKKIKKDNSFLTSFLYPKIPEFFKKHIINLLIYSFPYNKGSVKYGDKIFLNNMELYSSIIMDTFLNEFICSFLNYSLLYIYLFTKYNFAYPLQINLIFTQIISLFSGRYDHLIVGPYMSLNWIINDCIIRKFSIFFLIFLTIFHYLGYKLASLIFKIPKLPIQYAKEYYKNIKPDQLEKYIKPDNTVDISTIPDQDITDTNIVNSYLGKIFKFFIASYSNKIHNKKNT</sequence>
<keyword evidence="1" id="KW-0472">Membrane</keyword>
<dbReference type="VEuPathDB" id="PlasmoDB:Py17XNL_001205125"/>
<name>A0A078KAG2_PLAYE</name>
<dbReference type="VEuPathDB" id="PlasmoDB:PY17X_1226600"/>
<dbReference type="AlphaFoldDB" id="A0A078KAG2"/>
<dbReference type="OMA" id="HYLGYKL"/>
<reference evidence="3" key="4">
    <citation type="submission" date="2019-05" db="EMBL/GenBank/DDBJ databases">
        <authorList>
            <consortium name="Pathogen Informatics"/>
        </authorList>
    </citation>
    <scope>NUCLEOTIDE SEQUENCE</scope>
    <source>
        <strain evidence="3">17X</strain>
    </source>
</reference>
<reference evidence="4 5" key="1">
    <citation type="journal article" date="2014" name="BMC Biol.">
        <title>A comprehensive evaluation of rodent malaria parasite genomes and gene expression.</title>
        <authorList>
            <person name="Otto T.D."/>
            <person name="Bohme U."/>
            <person name="Jackson A.P."/>
            <person name="Hunt M."/>
            <person name="Franke-Fayard B."/>
            <person name="Hoeijmakers W.A."/>
            <person name="Religa A.A."/>
            <person name="Robertson L."/>
            <person name="Sanders M."/>
            <person name="Ogun S.A."/>
            <person name="Cunningham D."/>
            <person name="Erhart A."/>
            <person name="Billker O."/>
            <person name="Khan S.M."/>
            <person name="Stunnenberg H.G."/>
            <person name="Langhorne J."/>
            <person name="Holder A.A."/>
            <person name="Waters A.P."/>
            <person name="Newbold C.I."/>
            <person name="Pain A."/>
            <person name="Berriman M."/>
            <person name="Janse C.J."/>
        </authorList>
    </citation>
    <scope>NUCLEOTIDE SEQUENCE [LARGE SCALE GENOMIC DNA]</scope>
    <source>
        <strain evidence="3 4">17X</strain>
        <strain evidence="2 5">YM</strain>
    </source>
</reference>
<evidence type="ECO:0000313" key="2">
    <source>
        <dbReference type="EMBL" id="CDU19432.1"/>
    </source>
</evidence>
<dbReference type="GeneID" id="3800746"/>
<organism evidence="3 4">
    <name type="scientific">Plasmodium yoelii</name>
    <dbReference type="NCBI Taxonomy" id="5861"/>
    <lineage>
        <taxon>Eukaryota</taxon>
        <taxon>Sar</taxon>
        <taxon>Alveolata</taxon>
        <taxon>Apicomplexa</taxon>
        <taxon>Aconoidasida</taxon>
        <taxon>Haemosporida</taxon>
        <taxon>Plasmodiidae</taxon>
        <taxon>Plasmodium</taxon>
        <taxon>Plasmodium (Vinckeia)</taxon>
    </lineage>
</organism>
<feature type="transmembrane region" description="Helical" evidence="1">
    <location>
        <begin position="52"/>
        <end position="73"/>
    </location>
</feature>
<gene>
    <name evidence="3" type="ORF">PY17X_1226600</name>
    <name evidence="2" type="ORF">PYYM_1226100</name>
</gene>
<dbReference type="KEGG" id="pyo:PY17X_1226600"/>
<reference evidence="2" key="3">
    <citation type="submission" date="2014-05" db="EMBL/GenBank/DDBJ databases">
        <authorList>
            <person name="Aslett A.Martin."/>
            <person name="De Silva Nishadi"/>
        </authorList>
    </citation>
    <scope>NUCLEOTIDE SEQUENCE</scope>
    <source>
        <strain evidence="2">YM</strain>
    </source>
</reference>
<accession>A0A078KAG2</accession>
<dbReference type="VEuPathDB" id="PlasmoDB:PY01073"/>
<feature type="transmembrane region" description="Helical" evidence="1">
    <location>
        <begin position="311"/>
        <end position="331"/>
    </location>
</feature>
<evidence type="ECO:0000313" key="3">
    <source>
        <dbReference type="EMBL" id="VTZ80067.1"/>
    </source>
</evidence>
<dbReference type="Proteomes" id="UP000072904">
    <property type="component" value="Chromosome 12"/>
</dbReference>